<dbReference type="InterPro" id="IPR036047">
    <property type="entry name" value="F-box-like_dom_sf"/>
</dbReference>
<proteinExistence type="predicted"/>
<keyword evidence="1" id="KW-0812">Transmembrane</keyword>
<feature type="transmembrane region" description="Helical" evidence="1">
    <location>
        <begin position="376"/>
        <end position="399"/>
    </location>
</feature>
<dbReference type="SMART" id="SM00256">
    <property type="entry name" value="FBOX"/>
    <property type="match status" value="1"/>
</dbReference>
<dbReference type="Proteomes" id="UP000274756">
    <property type="component" value="Unassembled WGS sequence"/>
</dbReference>
<dbReference type="SUPFAM" id="SSF52047">
    <property type="entry name" value="RNI-like"/>
    <property type="match status" value="1"/>
</dbReference>
<protein>
    <submittedName>
        <fullName evidence="6">F-box domain-containing protein</fullName>
    </submittedName>
</protein>
<dbReference type="EMBL" id="UYYG01001187">
    <property type="protein sequence ID" value="VDN59662.1"/>
    <property type="molecule type" value="Genomic_DNA"/>
</dbReference>
<keyword evidence="1" id="KW-0472">Membrane</keyword>
<dbReference type="SUPFAM" id="SSF81383">
    <property type="entry name" value="F-box domain"/>
    <property type="match status" value="1"/>
</dbReference>
<gene>
    <name evidence="3" type="ORF">DME_LOCUS9635</name>
</gene>
<accession>A0A0N4UGB4</accession>
<keyword evidence="5" id="KW-1185">Reference proteome</keyword>
<evidence type="ECO:0000313" key="5">
    <source>
        <dbReference type="Proteomes" id="UP000274756"/>
    </source>
</evidence>
<feature type="domain" description="F-box" evidence="2">
    <location>
        <begin position="6"/>
        <end position="52"/>
    </location>
</feature>
<organism evidence="4 6">
    <name type="scientific">Dracunculus medinensis</name>
    <name type="common">Guinea worm</name>
    <dbReference type="NCBI Taxonomy" id="318479"/>
    <lineage>
        <taxon>Eukaryota</taxon>
        <taxon>Metazoa</taxon>
        <taxon>Ecdysozoa</taxon>
        <taxon>Nematoda</taxon>
        <taxon>Chromadorea</taxon>
        <taxon>Rhabditida</taxon>
        <taxon>Spirurina</taxon>
        <taxon>Dracunculoidea</taxon>
        <taxon>Dracunculidae</taxon>
        <taxon>Dracunculus</taxon>
    </lineage>
</organism>
<evidence type="ECO:0000259" key="2">
    <source>
        <dbReference type="PROSITE" id="PS50181"/>
    </source>
</evidence>
<reference evidence="3 5" key="2">
    <citation type="submission" date="2018-11" db="EMBL/GenBank/DDBJ databases">
        <authorList>
            <consortium name="Pathogen Informatics"/>
        </authorList>
    </citation>
    <scope>NUCLEOTIDE SEQUENCE [LARGE SCALE GENOMIC DNA]</scope>
</reference>
<dbReference type="PROSITE" id="PS50181">
    <property type="entry name" value="FBOX"/>
    <property type="match status" value="1"/>
</dbReference>
<dbReference type="PANTHER" id="PTHR20872">
    <property type="match status" value="1"/>
</dbReference>
<dbReference type="AlphaFoldDB" id="A0A0N4UGB4"/>
<dbReference type="Gene3D" id="1.20.1280.50">
    <property type="match status" value="1"/>
</dbReference>
<keyword evidence="1" id="KW-1133">Transmembrane helix</keyword>
<evidence type="ECO:0000313" key="3">
    <source>
        <dbReference type="EMBL" id="VDN59662.1"/>
    </source>
</evidence>
<dbReference type="Proteomes" id="UP000038040">
    <property type="component" value="Unplaced"/>
</dbReference>
<dbReference type="STRING" id="318479.A0A0N4UGB4"/>
<evidence type="ECO:0000313" key="6">
    <source>
        <dbReference type="WBParaSite" id="DME_0000652401-mRNA-1"/>
    </source>
</evidence>
<name>A0A0N4UGB4_DRAME</name>
<dbReference type="OrthoDB" id="9974792at2759"/>
<evidence type="ECO:0000313" key="4">
    <source>
        <dbReference type="Proteomes" id="UP000038040"/>
    </source>
</evidence>
<reference evidence="6" key="1">
    <citation type="submission" date="2017-02" db="UniProtKB">
        <authorList>
            <consortium name="WormBaseParasite"/>
        </authorList>
    </citation>
    <scope>IDENTIFICATION</scope>
</reference>
<sequence length="409" mass="48919">MSNERFNGWAYLPDNLLEEIFFLLPIKNISRCSQVCSNWNRIAKSKYVWQKFKFKDYAFTRRKFTSHYGWQHVIDHWRLRLLILNAAEKWRKLEVEPVTILFNLYEFFRVLINFAEYYEKNTTYRPLTTIRSFSFKWQLHIHQRGEDQREQMFGTGGEMLKALSLLLSYLHGLTDLTLRELQLESYECNNFIDDILFKFNQQLTSLCIVNITKAARAFLQFGLFLNLKRLVISAQHLDESIVILLADLYNLQVLVLYQVWHFNFIRYLILQPKAPVYAIIHEKSTGQLTSETAQFNYSETLQYYIQEGLERHYRSRRFVDRVDLFLIQMAICSNLKLLVMRERVNYMTAILLALTARQNNTNICLRRNALLKRVFFFLKIIFNVKYFIIPVILLTRSLFENLILVSLLL</sequence>
<dbReference type="PANTHER" id="PTHR20872:SF1">
    <property type="entry name" value="F-BOX DOMAIN-CONTAINING PROTEIN"/>
    <property type="match status" value="1"/>
</dbReference>
<evidence type="ECO:0000256" key="1">
    <source>
        <dbReference type="SAM" id="Phobius"/>
    </source>
</evidence>
<dbReference type="Pfam" id="PF12937">
    <property type="entry name" value="F-box-like"/>
    <property type="match status" value="1"/>
</dbReference>
<dbReference type="InterPro" id="IPR001810">
    <property type="entry name" value="F-box_dom"/>
</dbReference>
<dbReference type="WBParaSite" id="DME_0000652401-mRNA-1">
    <property type="protein sequence ID" value="DME_0000652401-mRNA-1"/>
    <property type="gene ID" value="DME_0000652401"/>
</dbReference>